<feature type="region of interest" description="Disordered" evidence="1">
    <location>
        <begin position="14"/>
        <end position="50"/>
    </location>
</feature>
<feature type="compositionally biased region" description="Polar residues" evidence="1">
    <location>
        <begin position="200"/>
        <end position="209"/>
    </location>
</feature>
<dbReference type="Proteomes" id="UP000054560">
    <property type="component" value="Unassembled WGS sequence"/>
</dbReference>
<dbReference type="EMBL" id="KQ243545">
    <property type="protein sequence ID" value="KNC75570.1"/>
    <property type="molecule type" value="Genomic_DNA"/>
</dbReference>
<name>A0A0L0FFR0_9EUKA</name>
<feature type="region of interest" description="Disordered" evidence="1">
    <location>
        <begin position="198"/>
        <end position="220"/>
    </location>
</feature>
<evidence type="ECO:0000313" key="2">
    <source>
        <dbReference type="EMBL" id="KNC75570.1"/>
    </source>
</evidence>
<accession>A0A0L0FFR0</accession>
<gene>
    <name evidence="2" type="ORF">SARC_11909</name>
</gene>
<protein>
    <submittedName>
        <fullName evidence="2">Uncharacterized protein</fullName>
    </submittedName>
</protein>
<dbReference type="AlphaFoldDB" id="A0A0L0FFR0"/>
<sequence>MEFRCLFPKNQFPVGSLGSHSPTTHRPQSHSLRKMSGQAESPTKALVPNDSLHNDQWKLDLQKSTTVLSAQVNTLQANLNQMSGPALPTLDNNGPISKEPLADDQWILTMHQILAELCAKVNNLESELRDLKSQTCPLLQPPVPAHLLTKVMGRPMPDKTLHEMDDITPTFSNVPQTGSRRHIKQNILQTACHLTHESRQALTHSQNVRSPDDPTYQRSSRTALTFHIDFESG</sequence>
<evidence type="ECO:0000313" key="3">
    <source>
        <dbReference type="Proteomes" id="UP000054560"/>
    </source>
</evidence>
<dbReference type="GeneID" id="25912413"/>
<evidence type="ECO:0000256" key="1">
    <source>
        <dbReference type="SAM" id="MobiDB-lite"/>
    </source>
</evidence>
<keyword evidence="3" id="KW-1185">Reference proteome</keyword>
<organism evidence="2 3">
    <name type="scientific">Sphaeroforma arctica JP610</name>
    <dbReference type="NCBI Taxonomy" id="667725"/>
    <lineage>
        <taxon>Eukaryota</taxon>
        <taxon>Ichthyosporea</taxon>
        <taxon>Ichthyophonida</taxon>
        <taxon>Sphaeroforma</taxon>
    </lineage>
</organism>
<proteinExistence type="predicted"/>
<dbReference type="RefSeq" id="XP_014149472.1">
    <property type="nucleotide sequence ID" value="XM_014293997.1"/>
</dbReference>
<reference evidence="2 3" key="1">
    <citation type="submission" date="2011-02" db="EMBL/GenBank/DDBJ databases">
        <title>The Genome Sequence of Sphaeroforma arctica JP610.</title>
        <authorList>
            <consortium name="The Broad Institute Genome Sequencing Platform"/>
            <person name="Russ C."/>
            <person name="Cuomo C."/>
            <person name="Young S.K."/>
            <person name="Zeng Q."/>
            <person name="Gargeya S."/>
            <person name="Alvarado L."/>
            <person name="Berlin A."/>
            <person name="Chapman S.B."/>
            <person name="Chen Z."/>
            <person name="Freedman E."/>
            <person name="Gellesch M."/>
            <person name="Goldberg J."/>
            <person name="Griggs A."/>
            <person name="Gujja S."/>
            <person name="Heilman E."/>
            <person name="Heiman D."/>
            <person name="Howarth C."/>
            <person name="Mehta T."/>
            <person name="Neiman D."/>
            <person name="Pearson M."/>
            <person name="Roberts A."/>
            <person name="Saif S."/>
            <person name="Shea T."/>
            <person name="Shenoy N."/>
            <person name="Sisk P."/>
            <person name="Stolte C."/>
            <person name="Sykes S."/>
            <person name="White J."/>
            <person name="Yandava C."/>
            <person name="Burger G."/>
            <person name="Gray M.W."/>
            <person name="Holland P.W.H."/>
            <person name="King N."/>
            <person name="Lang F.B.F."/>
            <person name="Roger A.J."/>
            <person name="Ruiz-Trillo I."/>
            <person name="Haas B."/>
            <person name="Nusbaum C."/>
            <person name="Birren B."/>
        </authorList>
    </citation>
    <scope>NUCLEOTIDE SEQUENCE [LARGE SCALE GENOMIC DNA]</scope>
    <source>
        <strain evidence="2 3">JP610</strain>
    </source>
</reference>